<protein>
    <submittedName>
        <fullName evidence="1">Uncharacterized protein</fullName>
    </submittedName>
</protein>
<gene>
    <name evidence="1" type="ORF">MM415B02464_0009</name>
</gene>
<dbReference type="AlphaFoldDB" id="A0A6M3L523"/>
<organism evidence="1">
    <name type="scientific">viral metagenome</name>
    <dbReference type="NCBI Taxonomy" id="1070528"/>
    <lineage>
        <taxon>unclassified sequences</taxon>
        <taxon>metagenomes</taxon>
        <taxon>organismal metagenomes</taxon>
    </lineage>
</organism>
<evidence type="ECO:0000313" key="1">
    <source>
        <dbReference type="EMBL" id="QJA89977.1"/>
    </source>
</evidence>
<name>A0A6M3L523_9ZZZZ</name>
<proteinExistence type="predicted"/>
<sequence>MQVPKFEFQAEGHKYLLDDRELISVTTCLPYNYRGNNTEAMQKGRYVHDMCRLYLLDDLDEDNLDPVLVPYLEALKKFLHDSKGMGIVGLIDLKSGAPTPCTDLQIAAYIELVNHWSVWLQTEWSDTMMLETPLYHTVYNYAGTPDIVITGGKPVREGYALYLKDNGKYSLSPVKDIRKNFETFLCFLRTDRWKREKGLI</sequence>
<accession>A0A6M3L523</accession>
<reference evidence="1" key="1">
    <citation type="submission" date="2020-03" db="EMBL/GenBank/DDBJ databases">
        <title>The deep terrestrial virosphere.</title>
        <authorList>
            <person name="Holmfeldt K."/>
            <person name="Nilsson E."/>
            <person name="Simone D."/>
            <person name="Lopez-Fernandez M."/>
            <person name="Wu X."/>
            <person name="de Brujin I."/>
            <person name="Lundin D."/>
            <person name="Andersson A."/>
            <person name="Bertilsson S."/>
            <person name="Dopson M."/>
        </authorList>
    </citation>
    <scope>NUCLEOTIDE SEQUENCE</scope>
    <source>
        <strain evidence="1">MM415B02464</strain>
    </source>
</reference>
<dbReference type="EMBL" id="MT142882">
    <property type="protein sequence ID" value="QJA89977.1"/>
    <property type="molecule type" value="Genomic_DNA"/>
</dbReference>